<evidence type="ECO:0000313" key="2">
    <source>
        <dbReference type="EMBL" id="GAT59141.1"/>
    </source>
</evidence>
<keyword evidence="3" id="KW-1185">Reference proteome</keyword>
<organism evidence="2 3">
    <name type="scientific">Mycena chlorophos</name>
    <name type="common">Agaric fungus</name>
    <name type="synonym">Agaricus chlorophos</name>
    <dbReference type="NCBI Taxonomy" id="658473"/>
    <lineage>
        <taxon>Eukaryota</taxon>
        <taxon>Fungi</taxon>
        <taxon>Dikarya</taxon>
        <taxon>Basidiomycota</taxon>
        <taxon>Agaricomycotina</taxon>
        <taxon>Agaricomycetes</taxon>
        <taxon>Agaricomycetidae</taxon>
        <taxon>Agaricales</taxon>
        <taxon>Marasmiineae</taxon>
        <taxon>Mycenaceae</taxon>
        <taxon>Mycena</taxon>
    </lineage>
</organism>
<feature type="compositionally biased region" description="Low complexity" evidence="1">
    <location>
        <begin position="294"/>
        <end position="303"/>
    </location>
</feature>
<evidence type="ECO:0000313" key="3">
    <source>
        <dbReference type="Proteomes" id="UP000815677"/>
    </source>
</evidence>
<reference evidence="2" key="1">
    <citation type="submission" date="2014-09" db="EMBL/GenBank/DDBJ databases">
        <title>Genome sequence of the luminous mushroom Mycena chlorophos for searching fungal bioluminescence genes.</title>
        <authorList>
            <person name="Tanaka Y."/>
            <person name="Kasuga D."/>
            <person name="Oba Y."/>
            <person name="Hase S."/>
            <person name="Sato K."/>
            <person name="Oba Y."/>
            <person name="Sakakibara Y."/>
        </authorList>
    </citation>
    <scope>NUCLEOTIDE SEQUENCE</scope>
</reference>
<proteinExistence type="predicted"/>
<dbReference type="Proteomes" id="UP000815677">
    <property type="component" value="Unassembled WGS sequence"/>
</dbReference>
<name>A0ABQ0MAH9_MYCCL</name>
<feature type="region of interest" description="Disordered" evidence="1">
    <location>
        <begin position="287"/>
        <end position="322"/>
    </location>
</feature>
<dbReference type="EMBL" id="DF849822">
    <property type="protein sequence ID" value="GAT59141.1"/>
    <property type="molecule type" value="Genomic_DNA"/>
</dbReference>
<sequence>MSRPSLASPRAVWEHIRYPVSPRTLNLSFAAVASYSESDADIRDACERRHWPLTCVSLCTRITFPPFPNSSESPLNTDHVARPSLASPWAVWEHIRYPVWAVSPRTLNLSFAAVASYSERDADIRDACGRRHWPLTCVSLCSREVALHMVLHFSRWHLHRNEDKVISARRQKKKAKRKRVAYWGAVVCVRGNLLPFHANHLRAWIGTDSIFRHSPPADPDDHRTHGQAAPLCQCGVWSAPSRRISRTAVLKAPIIPGLPFMGIFFAAFSGKGFSRRSAGCSGLAESDSAEAEAHSYSPPTTQRTRTRTRSASAADHLCGHDS</sequence>
<evidence type="ECO:0000256" key="1">
    <source>
        <dbReference type="SAM" id="MobiDB-lite"/>
    </source>
</evidence>
<protein>
    <submittedName>
        <fullName evidence="2">Uncharacterized protein</fullName>
    </submittedName>
</protein>
<gene>
    <name evidence="2" type="ORF">MCHLO_15476</name>
</gene>
<accession>A0ABQ0MAH9</accession>